<evidence type="ECO:0000313" key="2">
    <source>
        <dbReference type="EMBL" id="MDV2079862.1"/>
    </source>
</evidence>
<organism evidence="2 3">
    <name type="scientific">Marinobacter xestospongiae</name>
    <dbReference type="NCBI Taxonomy" id="994319"/>
    <lineage>
        <taxon>Bacteria</taxon>
        <taxon>Pseudomonadati</taxon>
        <taxon>Pseudomonadota</taxon>
        <taxon>Gammaproteobacteria</taxon>
        <taxon>Pseudomonadales</taxon>
        <taxon>Marinobacteraceae</taxon>
        <taxon>Marinobacter</taxon>
    </lineage>
</organism>
<keyword evidence="1" id="KW-0812">Transmembrane</keyword>
<keyword evidence="1" id="KW-0472">Membrane</keyword>
<dbReference type="EMBL" id="JAWIIJ010000009">
    <property type="protein sequence ID" value="MDV2079862.1"/>
    <property type="molecule type" value="Genomic_DNA"/>
</dbReference>
<dbReference type="Proteomes" id="UP001269819">
    <property type="component" value="Unassembled WGS sequence"/>
</dbReference>
<evidence type="ECO:0000313" key="3">
    <source>
        <dbReference type="Proteomes" id="UP001269819"/>
    </source>
</evidence>
<sequence>MKKKEDRPIWIKLLRAASSLALVGSTTYIVFAGFNLIAAFVLVSSFGGIATPAVIAADSALECVTGFIEAFVEGVLSVFEMIGDIIGSIFG</sequence>
<feature type="transmembrane region" description="Helical" evidence="1">
    <location>
        <begin position="20"/>
        <end position="43"/>
    </location>
</feature>
<keyword evidence="1" id="KW-1133">Transmembrane helix</keyword>
<gene>
    <name evidence="2" type="ORF">RYS15_14325</name>
</gene>
<name>A0ABU3W0Z4_9GAMM</name>
<protein>
    <submittedName>
        <fullName evidence="2">Uncharacterized protein</fullName>
    </submittedName>
</protein>
<evidence type="ECO:0000256" key="1">
    <source>
        <dbReference type="SAM" id="Phobius"/>
    </source>
</evidence>
<accession>A0ABU3W0Z4</accession>
<comment type="caution">
    <text evidence="2">The sequence shown here is derived from an EMBL/GenBank/DDBJ whole genome shotgun (WGS) entry which is preliminary data.</text>
</comment>
<reference evidence="2 3" key="1">
    <citation type="submission" date="2023-10" db="EMBL/GenBank/DDBJ databases">
        <title>Characteristics and mechanism of a salt-tolerant marine origin heterotrophic nitrifying- aerobic denitrifying bacteria Marinobacter xestospongiae HN1.</title>
        <authorList>
            <person name="Qi R."/>
        </authorList>
    </citation>
    <scope>NUCLEOTIDE SEQUENCE [LARGE SCALE GENOMIC DNA]</scope>
    <source>
        <strain evidence="2 3">HN1</strain>
    </source>
</reference>
<proteinExistence type="predicted"/>
<dbReference type="RefSeq" id="WP_316974340.1">
    <property type="nucleotide sequence ID" value="NZ_JAWIIJ010000009.1"/>
</dbReference>
<keyword evidence="3" id="KW-1185">Reference proteome</keyword>